<evidence type="ECO:0000256" key="1">
    <source>
        <dbReference type="SAM" id="MobiDB-lite"/>
    </source>
</evidence>
<dbReference type="EMBL" id="BLXT01003118">
    <property type="protein sequence ID" value="GFO00506.1"/>
    <property type="molecule type" value="Genomic_DNA"/>
</dbReference>
<reference evidence="2 3" key="1">
    <citation type="journal article" date="2021" name="Elife">
        <title>Chloroplast acquisition without the gene transfer in kleptoplastic sea slugs, Plakobranchus ocellatus.</title>
        <authorList>
            <person name="Maeda T."/>
            <person name="Takahashi S."/>
            <person name="Yoshida T."/>
            <person name="Shimamura S."/>
            <person name="Takaki Y."/>
            <person name="Nagai Y."/>
            <person name="Toyoda A."/>
            <person name="Suzuki Y."/>
            <person name="Arimoto A."/>
            <person name="Ishii H."/>
            <person name="Satoh N."/>
            <person name="Nishiyama T."/>
            <person name="Hasebe M."/>
            <person name="Maruyama T."/>
            <person name="Minagawa J."/>
            <person name="Obokata J."/>
            <person name="Shigenobu S."/>
        </authorList>
    </citation>
    <scope>NUCLEOTIDE SEQUENCE [LARGE SCALE GENOMIC DNA]</scope>
</reference>
<proteinExistence type="predicted"/>
<feature type="region of interest" description="Disordered" evidence="1">
    <location>
        <begin position="124"/>
        <end position="166"/>
    </location>
</feature>
<feature type="region of interest" description="Disordered" evidence="1">
    <location>
        <begin position="9"/>
        <end position="43"/>
    </location>
</feature>
<evidence type="ECO:0000313" key="2">
    <source>
        <dbReference type="EMBL" id="GFO00506.1"/>
    </source>
</evidence>
<dbReference type="Proteomes" id="UP000735302">
    <property type="component" value="Unassembled WGS sequence"/>
</dbReference>
<protein>
    <submittedName>
        <fullName evidence="2">Uncharacterized protein</fullName>
    </submittedName>
</protein>
<name>A0AAV3ZN47_9GAST</name>
<evidence type="ECO:0000313" key="3">
    <source>
        <dbReference type="Proteomes" id="UP000735302"/>
    </source>
</evidence>
<organism evidence="2 3">
    <name type="scientific">Plakobranchus ocellatus</name>
    <dbReference type="NCBI Taxonomy" id="259542"/>
    <lineage>
        <taxon>Eukaryota</taxon>
        <taxon>Metazoa</taxon>
        <taxon>Spiralia</taxon>
        <taxon>Lophotrochozoa</taxon>
        <taxon>Mollusca</taxon>
        <taxon>Gastropoda</taxon>
        <taxon>Heterobranchia</taxon>
        <taxon>Euthyneura</taxon>
        <taxon>Panpulmonata</taxon>
        <taxon>Sacoglossa</taxon>
        <taxon>Placobranchoidea</taxon>
        <taxon>Plakobranchidae</taxon>
        <taxon>Plakobranchus</taxon>
    </lineage>
</organism>
<sequence length="166" mass="18455">MTIIIIINKNNNNKNNNNNTNNTTTTTTTTNNSSNTRKVSPDNSEKIVMESYGPVNFSRISPLYPIQIYHKTPRNFVSDDLLDRLIDLVRQNAAMFYPLKKDRKNDIQITNIWNDIADIQQMGSSQQGNLRLSGPPTGQGPCGGARRIPADIRADSLATAPPTPLE</sequence>
<accession>A0AAV3ZN47</accession>
<comment type="caution">
    <text evidence="2">The sequence shown here is derived from an EMBL/GenBank/DDBJ whole genome shotgun (WGS) entry which is preliminary data.</text>
</comment>
<keyword evidence="3" id="KW-1185">Reference proteome</keyword>
<dbReference type="AlphaFoldDB" id="A0AAV3ZN47"/>
<feature type="compositionally biased region" description="Low complexity" evidence="1">
    <location>
        <begin position="9"/>
        <end position="36"/>
    </location>
</feature>
<gene>
    <name evidence="2" type="ORF">PoB_002701100</name>
</gene>